<evidence type="ECO:0000256" key="1">
    <source>
        <dbReference type="SAM" id="MobiDB-lite"/>
    </source>
</evidence>
<proteinExistence type="predicted"/>
<protein>
    <submittedName>
        <fullName evidence="2">Uncharacterized protein</fullName>
    </submittedName>
</protein>
<dbReference type="GeneID" id="98142806"/>
<dbReference type="Proteomes" id="UP001610432">
    <property type="component" value="Unassembled WGS sequence"/>
</dbReference>
<reference evidence="2 3" key="1">
    <citation type="submission" date="2024-07" db="EMBL/GenBank/DDBJ databases">
        <title>Section-level genome sequencing and comparative genomics of Aspergillus sections Usti and Cavernicolus.</title>
        <authorList>
            <consortium name="Lawrence Berkeley National Laboratory"/>
            <person name="Nybo J.L."/>
            <person name="Vesth T.C."/>
            <person name="Theobald S."/>
            <person name="Frisvad J.C."/>
            <person name="Larsen T.O."/>
            <person name="Kjaerboelling I."/>
            <person name="Rothschild-Mancinelli K."/>
            <person name="Lyhne E.K."/>
            <person name="Kogle M.E."/>
            <person name="Barry K."/>
            <person name="Clum A."/>
            <person name="Na H."/>
            <person name="Ledsgaard L."/>
            <person name="Lin J."/>
            <person name="Lipzen A."/>
            <person name="Kuo A."/>
            <person name="Riley R."/>
            <person name="Mondo S."/>
            <person name="Labutti K."/>
            <person name="Haridas S."/>
            <person name="Pangalinan J."/>
            <person name="Salamov A.A."/>
            <person name="Simmons B.A."/>
            <person name="Magnuson J.K."/>
            <person name="Chen J."/>
            <person name="Drula E."/>
            <person name="Henrissat B."/>
            <person name="Wiebenga A."/>
            <person name="Lubbers R.J."/>
            <person name="Gomes A.C."/>
            <person name="Macurrencykelacurrency M.R."/>
            <person name="Stajich J."/>
            <person name="Grigoriev I.V."/>
            <person name="Mortensen U.H."/>
            <person name="De Vries R.P."/>
            <person name="Baker S.E."/>
            <person name="Andersen M.R."/>
        </authorList>
    </citation>
    <scope>NUCLEOTIDE SEQUENCE [LARGE SCALE GENOMIC DNA]</scope>
    <source>
        <strain evidence="2 3">CBS 449.75</strain>
    </source>
</reference>
<accession>A0ABR4M7Q4</accession>
<comment type="caution">
    <text evidence="2">The sequence shown here is derived from an EMBL/GenBank/DDBJ whole genome shotgun (WGS) entry which is preliminary data.</text>
</comment>
<gene>
    <name evidence="2" type="ORF">BJX67DRAFT_339979</name>
</gene>
<dbReference type="EMBL" id="JBFXLQ010000001">
    <property type="protein sequence ID" value="KAL2872638.1"/>
    <property type="molecule type" value="Genomic_DNA"/>
</dbReference>
<evidence type="ECO:0000313" key="3">
    <source>
        <dbReference type="Proteomes" id="UP001610432"/>
    </source>
</evidence>
<evidence type="ECO:0000313" key="2">
    <source>
        <dbReference type="EMBL" id="KAL2872638.1"/>
    </source>
</evidence>
<keyword evidence="3" id="KW-1185">Reference proteome</keyword>
<sequence length="59" mass="6683">MFANQQPKHKAEYHRTVRVLASSKQGMQQKDFTSRAPHCPISQARPYHPPGPVEVLSRG</sequence>
<dbReference type="RefSeq" id="XP_070891616.1">
    <property type="nucleotide sequence ID" value="XM_071027734.1"/>
</dbReference>
<organism evidence="2 3">
    <name type="scientific">Aspergillus lucknowensis</name>
    <dbReference type="NCBI Taxonomy" id="176173"/>
    <lineage>
        <taxon>Eukaryota</taxon>
        <taxon>Fungi</taxon>
        <taxon>Dikarya</taxon>
        <taxon>Ascomycota</taxon>
        <taxon>Pezizomycotina</taxon>
        <taxon>Eurotiomycetes</taxon>
        <taxon>Eurotiomycetidae</taxon>
        <taxon>Eurotiales</taxon>
        <taxon>Aspergillaceae</taxon>
        <taxon>Aspergillus</taxon>
        <taxon>Aspergillus subgen. Nidulantes</taxon>
    </lineage>
</organism>
<feature type="compositionally biased region" description="Polar residues" evidence="1">
    <location>
        <begin position="22"/>
        <end position="31"/>
    </location>
</feature>
<name>A0ABR4M7Q4_9EURO</name>
<feature type="region of interest" description="Disordered" evidence="1">
    <location>
        <begin position="1"/>
        <end position="59"/>
    </location>
</feature>